<dbReference type="eggNOG" id="ENOG502RZ8N">
    <property type="taxonomic scope" value="Eukaryota"/>
</dbReference>
<evidence type="ECO:0000313" key="2">
    <source>
        <dbReference type="EMBL" id="CAP73297.1"/>
    </source>
</evidence>
<evidence type="ECO:0000256" key="1">
    <source>
        <dbReference type="SAM" id="Phobius"/>
    </source>
</evidence>
<dbReference type="PANTHER" id="PTHR35394">
    <property type="entry name" value="DUF3176 DOMAIN-CONTAINING PROTEIN"/>
    <property type="match status" value="1"/>
</dbReference>
<keyword evidence="1" id="KW-1133">Transmembrane helix</keyword>
<accession>B2B672</accession>
<dbReference type="InterPro" id="IPR021514">
    <property type="entry name" value="DUF3176"/>
</dbReference>
<dbReference type="VEuPathDB" id="FungiDB:PODANS_2_6930"/>
<dbReference type="GeneID" id="6195596"/>
<keyword evidence="4" id="KW-1185">Reference proteome</keyword>
<keyword evidence="1" id="KW-0812">Transmembrane</keyword>
<feature type="transmembrane region" description="Helical" evidence="1">
    <location>
        <begin position="44"/>
        <end position="68"/>
    </location>
</feature>
<organism evidence="2">
    <name type="scientific">Podospora anserina (strain S / ATCC MYA-4624 / DSM 980 / FGSC 10383)</name>
    <name type="common">Pleurage anserina</name>
    <dbReference type="NCBI Taxonomy" id="515849"/>
    <lineage>
        <taxon>Eukaryota</taxon>
        <taxon>Fungi</taxon>
        <taxon>Dikarya</taxon>
        <taxon>Ascomycota</taxon>
        <taxon>Pezizomycotina</taxon>
        <taxon>Sordariomycetes</taxon>
        <taxon>Sordariomycetidae</taxon>
        <taxon>Sordariales</taxon>
        <taxon>Podosporaceae</taxon>
        <taxon>Podospora</taxon>
        <taxon>Podospora anserina</taxon>
    </lineage>
</organism>
<dbReference type="AlphaFoldDB" id="B2B672"/>
<dbReference type="InParanoid" id="B2B672"/>
<dbReference type="KEGG" id="pan:PODANSg8514"/>
<sequence length="646" mass="71175">MDPRKYGPLHTIEETNPESRRNRHDMYHHHSIKKSIWAKLSQTWIFEFLGFLASLLCIGATATLLRWYDNQLAPDWPVTLNFVLSLLGNVGFAGTIFGVQATIAQLKWIWFAKRPRPLADLVGFQKARGGVIGRKRFVVITASLALLFGMFWGPFTQNLVRYEAGDIAADGAVALLSLLAGGTSWVQAKDTVLIPETTFSANYPDPALELNIMLALTSGLTQDTNSPQFLCSTGNCTWPPTATLGFCSRCTDITSKINLTCKDAGGGQGIPKGVYCSAKLFDGSATLRQVGNLTTFEDFMNITFVGGKDGLRYHAIRLLPPYVLSSAYRPSLDFSNFSATECSLQQCVLSFETSVQNGVYKETLLDTFTEPPPNGTDWLAHQLRPPWGLERGIDPAANLSFGLSESLQRDWAWPDPQFLVTDVVPGSAATSDGHTAIEFCSGFANGSCKQSKMMNYIFNANYTANECGSVNADTFSCVMDGIAAAMTKTIRNSGVVANGTEIGEAFLVKGQASTVATFVRVRWYWIALPAAVWTLGFVAWVVAVIRTKRLQLPTWREDLLPLLFLYDRYAQDYHHSSVQGGRNGGGYRDSVSSGAISAREQDEFFRADEYSSWSYETVAENFTVQLRKPSLECDVDEAASMRLIQV</sequence>
<feature type="transmembrane region" description="Helical" evidence="1">
    <location>
        <begin position="523"/>
        <end position="545"/>
    </location>
</feature>
<feature type="transmembrane region" description="Helical" evidence="1">
    <location>
        <begin position="80"/>
        <end position="106"/>
    </location>
</feature>
<reference evidence="4" key="3">
    <citation type="journal article" date="2014" name="Genetics">
        <title>Maintaining two mating types: Structure of the mating type locus and its role in heterokaryosis in Podospora anserina.</title>
        <authorList>
            <person name="Grognet P."/>
            <person name="Bidard F."/>
            <person name="Kuchly C."/>
            <person name="Tong L.C.H."/>
            <person name="Coppin E."/>
            <person name="Benkhali J.A."/>
            <person name="Couloux A."/>
            <person name="Wincker P."/>
            <person name="Debuchy R."/>
            <person name="Silar P."/>
        </authorList>
    </citation>
    <scope>GENOME REANNOTATION</scope>
    <source>
        <strain evidence="4">S / ATCC MYA-4624 / DSM 980 / FGSC 10383</strain>
    </source>
</reference>
<dbReference type="EMBL" id="FO904937">
    <property type="protein sequence ID" value="CDP25700.1"/>
    <property type="molecule type" value="Genomic_DNA"/>
</dbReference>
<dbReference type="RefSeq" id="XP_001911472.1">
    <property type="nucleotide sequence ID" value="XM_001911437.1"/>
</dbReference>
<dbReference type="PANTHER" id="PTHR35394:SF5">
    <property type="entry name" value="DUF3176 DOMAIN-CONTAINING PROTEIN"/>
    <property type="match status" value="1"/>
</dbReference>
<reference evidence="2" key="2">
    <citation type="submission" date="2008-07" db="EMBL/GenBank/DDBJ databases">
        <authorList>
            <person name="Genoscope - CEA"/>
        </authorList>
    </citation>
    <scope>NUCLEOTIDE SEQUENCE</scope>
    <source>
        <strain evidence="2">S mat+</strain>
    </source>
</reference>
<proteinExistence type="predicted"/>
<dbReference type="EMBL" id="CU640366">
    <property type="protein sequence ID" value="CAP73297.1"/>
    <property type="molecule type" value="Genomic_DNA"/>
</dbReference>
<dbReference type="Proteomes" id="UP000001197">
    <property type="component" value="Chromosome 2"/>
</dbReference>
<evidence type="ECO:0000313" key="4">
    <source>
        <dbReference type="Proteomes" id="UP000001197"/>
    </source>
</evidence>
<protein>
    <submittedName>
        <fullName evidence="2">Podospora anserina S mat+ genomic DNA chromosome 2, supercontig 2</fullName>
    </submittedName>
</protein>
<reference evidence="2 4" key="1">
    <citation type="journal article" date="2008" name="Genome Biol.">
        <title>The genome sequence of the model ascomycete fungus Podospora anserina.</title>
        <authorList>
            <person name="Espagne E."/>
            <person name="Lespinet O."/>
            <person name="Malagnac F."/>
            <person name="Da Silva C."/>
            <person name="Jaillon O."/>
            <person name="Porcel B.M."/>
            <person name="Couloux A."/>
            <person name="Aury J.-M."/>
            <person name="Segurens B."/>
            <person name="Poulain J."/>
            <person name="Anthouard V."/>
            <person name="Grossetete S."/>
            <person name="Khalili H."/>
            <person name="Coppin E."/>
            <person name="Dequard-Chablat M."/>
            <person name="Picard M."/>
            <person name="Contamine V."/>
            <person name="Arnaise S."/>
            <person name="Bourdais A."/>
            <person name="Berteaux-Lecellier V."/>
            <person name="Gautheret D."/>
            <person name="de Vries R.P."/>
            <person name="Battaglia E."/>
            <person name="Coutinho P.M."/>
            <person name="Danchin E.G.J."/>
            <person name="Henrissat B."/>
            <person name="El Khoury R."/>
            <person name="Sainsard-Chanet A."/>
            <person name="Boivin A."/>
            <person name="Pinan-Lucarre B."/>
            <person name="Sellem C.H."/>
            <person name="Debuchy R."/>
            <person name="Wincker P."/>
            <person name="Weissenbach J."/>
            <person name="Silar P."/>
        </authorList>
    </citation>
    <scope>NUCLEOTIDE SEQUENCE [LARGE SCALE GENOMIC DNA]</scope>
    <source>
        <strain evidence="4">S / ATCC MYA-4624 / DSM 980 / FGSC 10383</strain>
        <strain evidence="2">S mat+</strain>
    </source>
</reference>
<evidence type="ECO:0000313" key="3">
    <source>
        <dbReference type="EMBL" id="CDP25700.1"/>
    </source>
</evidence>
<gene>
    <name evidence="2" type="ORF">PODANS_2_6930</name>
</gene>
<reference evidence="3" key="4">
    <citation type="submission" date="2014-09" db="EMBL/GenBank/DDBJ databases">
        <title>Maintaining two mating types: Structure of the mating type locus and its role in heterokaryosis in Podospora anserina.</title>
        <authorList>
            <person name="Grognet P."/>
            <person name="Bidard F."/>
            <person name="Kuchly C."/>
            <person name="Chan Ho Tong L."/>
            <person name="Coppin E."/>
            <person name="Ait Benkhali J."/>
            <person name="Couloux A."/>
            <person name="Wincker P."/>
            <person name="Debuchy R."/>
            <person name="Silar P."/>
        </authorList>
    </citation>
    <scope>NUCLEOTIDE SEQUENCE</scope>
</reference>
<dbReference type="HOGENOM" id="CLU_015092_4_1_1"/>
<dbReference type="OrthoDB" id="5376804at2759"/>
<feature type="transmembrane region" description="Helical" evidence="1">
    <location>
        <begin position="137"/>
        <end position="155"/>
    </location>
</feature>
<keyword evidence="1" id="KW-0472">Membrane</keyword>
<dbReference type="Pfam" id="PF11374">
    <property type="entry name" value="DUF3176"/>
    <property type="match status" value="1"/>
</dbReference>
<name>B2B672_PODAN</name>